<dbReference type="SUPFAM" id="SSF55681">
    <property type="entry name" value="Class II aaRS and biotin synthetases"/>
    <property type="match status" value="1"/>
</dbReference>
<evidence type="ECO:0000256" key="12">
    <source>
        <dbReference type="ARBA" id="ARBA00022917"/>
    </source>
</evidence>
<evidence type="ECO:0000256" key="9">
    <source>
        <dbReference type="ARBA" id="ARBA00022840"/>
    </source>
</evidence>
<comment type="caution">
    <text evidence="15">Lacks conserved residue(s) required for the propagation of feature annotation.</text>
</comment>
<evidence type="ECO:0000256" key="3">
    <source>
        <dbReference type="ARBA" id="ARBA00011209"/>
    </source>
</evidence>
<evidence type="ECO:0000256" key="7">
    <source>
        <dbReference type="ARBA" id="ARBA00022723"/>
    </source>
</evidence>
<dbReference type="SUPFAM" id="SSF50249">
    <property type="entry name" value="Nucleic acid-binding proteins"/>
    <property type="match status" value="1"/>
</dbReference>
<dbReference type="Pfam" id="PF03484">
    <property type="entry name" value="B5"/>
    <property type="match status" value="1"/>
</dbReference>
<dbReference type="InterPro" id="IPR045864">
    <property type="entry name" value="aa-tRNA-synth_II/BPL/LPL"/>
</dbReference>
<feature type="binding site" evidence="15">
    <location>
        <position position="481"/>
    </location>
    <ligand>
        <name>Mg(2+)</name>
        <dbReference type="ChEBI" id="CHEBI:18420"/>
        <note>shared with alpha subunit</note>
    </ligand>
</feature>
<dbReference type="SMART" id="SM00873">
    <property type="entry name" value="B3_4"/>
    <property type="match status" value="1"/>
</dbReference>
<dbReference type="GO" id="GO:0004826">
    <property type="term" value="F:phenylalanine-tRNA ligase activity"/>
    <property type="evidence" value="ECO:0007669"/>
    <property type="project" value="UniProtKB-UniRule"/>
</dbReference>
<evidence type="ECO:0000256" key="15">
    <source>
        <dbReference type="HAMAP-Rule" id="MF_00283"/>
    </source>
</evidence>
<feature type="domain" description="TRNA-binding" evidence="17">
    <location>
        <begin position="41"/>
        <end position="165"/>
    </location>
</feature>
<feature type="domain" description="FDX-ACB" evidence="18">
    <location>
        <begin position="778"/>
        <end position="871"/>
    </location>
</feature>
<dbReference type="Pfam" id="PF01588">
    <property type="entry name" value="tRNA_bind"/>
    <property type="match status" value="1"/>
</dbReference>
<keyword evidence="7 15" id="KW-0479">Metal-binding</keyword>
<dbReference type="InterPro" id="IPR002547">
    <property type="entry name" value="tRNA-bd_dom"/>
</dbReference>
<gene>
    <name evidence="15 20" type="primary">pheT</name>
    <name evidence="20" type="ORF">SAC06_04635</name>
</gene>
<organism evidence="20">
    <name type="scientific">Scrofimicrobium appendicitidis</name>
    <dbReference type="NCBI Taxonomy" id="3079930"/>
    <lineage>
        <taxon>Bacteria</taxon>
        <taxon>Bacillati</taxon>
        <taxon>Actinomycetota</taxon>
        <taxon>Actinomycetes</taxon>
        <taxon>Actinomycetales</taxon>
        <taxon>Actinomycetaceae</taxon>
        <taxon>Scrofimicrobium</taxon>
    </lineage>
</organism>
<evidence type="ECO:0000259" key="18">
    <source>
        <dbReference type="PROSITE" id="PS51447"/>
    </source>
</evidence>
<keyword evidence="4 15" id="KW-0963">Cytoplasm</keyword>
<dbReference type="InterPro" id="IPR009061">
    <property type="entry name" value="DNA-bd_dom_put_sf"/>
</dbReference>
<evidence type="ECO:0000313" key="20">
    <source>
        <dbReference type="EMBL" id="XBW08846.1"/>
    </source>
</evidence>
<dbReference type="InterPro" id="IPR045060">
    <property type="entry name" value="Phe-tRNA-ligase_IIc_bsu"/>
</dbReference>
<proteinExistence type="inferred from homology"/>
<dbReference type="InterPro" id="IPR041616">
    <property type="entry name" value="PheRS_beta_core"/>
</dbReference>
<evidence type="ECO:0000256" key="10">
    <source>
        <dbReference type="ARBA" id="ARBA00022842"/>
    </source>
</evidence>
<keyword evidence="5 16" id="KW-0820">tRNA-binding</keyword>
<keyword evidence="12 15" id="KW-0648">Protein biosynthesis</keyword>
<accession>A0AAU7VA06</accession>
<feature type="binding site" evidence="15">
    <location>
        <position position="491"/>
    </location>
    <ligand>
        <name>Mg(2+)</name>
        <dbReference type="ChEBI" id="CHEBI:18420"/>
        <note>shared with alpha subunit</note>
    </ligand>
</feature>
<dbReference type="Gene3D" id="3.30.56.10">
    <property type="match status" value="2"/>
</dbReference>
<dbReference type="Gene3D" id="2.40.50.140">
    <property type="entry name" value="Nucleic acid-binding proteins"/>
    <property type="match status" value="1"/>
</dbReference>
<dbReference type="AlphaFoldDB" id="A0AAU7VA06"/>
<evidence type="ECO:0000256" key="6">
    <source>
        <dbReference type="ARBA" id="ARBA00022598"/>
    </source>
</evidence>
<dbReference type="Gene3D" id="3.30.70.380">
    <property type="entry name" value="Ferrodoxin-fold anticodon-binding domain"/>
    <property type="match status" value="1"/>
</dbReference>
<evidence type="ECO:0000256" key="14">
    <source>
        <dbReference type="ARBA" id="ARBA00049255"/>
    </source>
</evidence>
<dbReference type="CDD" id="cd02796">
    <property type="entry name" value="tRNA_bind_bactPheRS"/>
    <property type="match status" value="1"/>
</dbReference>
<dbReference type="GO" id="GO:0006432">
    <property type="term" value="P:phenylalanyl-tRNA aminoacylation"/>
    <property type="evidence" value="ECO:0007669"/>
    <property type="project" value="UniProtKB-UniRule"/>
</dbReference>
<dbReference type="Gene3D" id="3.50.40.10">
    <property type="entry name" value="Phenylalanyl-trna Synthetase, Chain B, domain 3"/>
    <property type="match status" value="1"/>
</dbReference>
<evidence type="ECO:0000256" key="16">
    <source>
        <dbReference type="PROSITE-ProRule" id="PRU00209"/>
    </source>
</evidence>
<dbReference type="InterPro" id="IPR012340">
    <property type="entry name" value="NA-bd_OB-fold"/>
</dbReference>
<protein>
    <recommendedName>
        <fullName evidence="15">Phenylalanine--tRNA ligase beta subunit</fullName>
        <ecNumber evidence="15">6.1.1.20</ecNumber>
    </recommendedName>
    <alternativeName>
        <fullName evidence="15">Phenylalanyl-tRNA synthetase beta subunit</fullName>
        <shortName evidence="15">PheRS</shortName>
    </alternativeName>
</protein>
<dbReference type="Gene3D" id="3.30.930.10">
    <property type="entry name" value="Bira Bifunctional Protein, Domain 2"/>
    <property type="match status" value="1"/>
</dbReference>
<dbReference type="SMART" id="SM00874">
    <property type="entry name" value="B5"/>
    <property type="match status" value="1"/>
</dbReference>
<comment type="subunit">
    <text evidence="3 15">Tetramer of two alpha and two beta subunits.</text>
</comment>
<dbReference type="PANTHER" id="PTHR10947:SF0">
    <property type="entry name" value="PHENYLALANINE--TRNA LIGASE BETA SUBUNIT"/>
    <property type="match status" value="1"/>
</dbReference>
<dbReference type="InterPro" id="IPR020825">
    <property type="entry name" value="Phe-tRNA_synthase-like_B3/B4"/>
</dbReference>
<dbReference type="Pfam" id="PF17759">
    <property type="entry name" value="tRNA_synthFbeta"/>
    <property type="match status" value="1"/>
</dbReference>
<dbReference type="InterPro" id="IPR036690">
    <property type="entry name" value="Fdx_antiC-bd_sf"/>
</dbReference>
<keyword evidence="8 15" id="KW-0547">Nucleotide-binding</keyword>
<evidence type="ECO:0000256" key="13">
    <source>
        <dbReference type="ARBA" id="ARBA00023146"/>
    </source>
</evidence>
<sequence>MPYLSLSWLRDHVEVPGETTIAEVAEALVSVGIEEEEIHPAKVIGPLVVGRVLSVAPETHSNGKTVNYCRVDVGPYNDEPGTGKEHSELASRGIICGAHNFTVGDRVVVALPGAVLPGPFPIAQRKTYGHVSDGMICSERELGLGQDHDGIIVLDRQFPALSELAVGEDLIGPLQLGEEVLEVNVTPDRGYAFSIRGLAREYSHSTGAVFTDHGLAGELPPASDQGFTVEADPELCDRFVTQVVRGLDPHAPTPQWMVDRLEQAGMRSISLPVDVTNYVMLDLGQPLHAYALESVAAPIVVRRAKAGEPFTTLDGVERELSDEDIVITDSPNGQAGSRLIGLAGVMGGLDSEVGEHTTDVVIEGAHFNSVSIARTSRRHKLSSEASKRFERGVDPELAPVAVQRTAELLVQYGGGQLDPVRFDLDRTVPLPAVRLRLSEAERLTGRSYAPERIVEILELIGAQVTRDGDELVVQPPSWRPDLTGPAHLVEEIARIDGYDEIPTRLPATATSAALTPIQTTRRRVAQTLAQAGAVEVLSYPFIGSAHDRQHLAADDPRRQALRLRNPLADDAPLLRTTILDSLLDVAERNAARSNPRLAIFELGSVTLPAGTVPAPIPGVSQRPTEAELAALHAGVPAQPWHVAGVYGGPLGPSAVLSPTRTWDWADAIAQARRVASAVGVDLQVTRAWVPADTPRIPGPPVPTPAAAPEAVAPWHPGRVARLYARRGKALVEVGLAGELHPQVVSEYGLPARTAAFELDLDLLHDLVQAEPVQVEKVSVYPVAKLDLALVLPQTVPAADVERVLQQSVGPVLESLQLFDIYQGSQVAEGSRSLAYSLTLRAPDRTLGSKEVAKLREKAIHDLTKRLGAELRA</sequence>
<evidence type="ECO:0000256" key="11">
    <source>
        <dbReference type="ARBA" id="ARBA00022884"/>
    </source>
</evidence>
<comment type="cofactor">
    <cofactor evidence="15">
        <name>Mg(2+)</name>
        <dbReference type="ChEBI" id="CHEBI:18420"/>
    </cofactor>
    <text evidence="15">Binds 2 magnesium ions per tetramer.</text>
</comment>
<evidence type="ECO:0000259" key="17">
    <source>
        <dbReference type="PROSITE" id="PS50886"/>
    </source>
</evidence>
<evidence type="ECO:0000259" key="19">
    <source>
        <dbReference type="PROSITE" id="PS51483"/>
    </source>
</evidence>
<dbReference type="InterPro" id="IPR005147">
    <property type="entry name" value="tRNA_synthase_B5-dom"/>
</dbReference>
<dbReference type="CDD" id="cd00769">
    <property type="entry name" value="PheRS_beta_core"/>
    <property type="match status" value="1"/>
</dbReference>
<dbReference type="GO" id="GO:0005524">
    <property type="term" value="F:ATP binding"/>
    <property type="evidence" value="ECO:0007669"/>
    <property type="project" value="UniProtKB-UniRule"/>
</dbReference>
<dbReference type="Pfam" id="PF03483">
    <property type="entry name" value="B3_4"/>
    <property type="match status" value="1"/>
</dbReference>
<dbReference type="GO" id="GO:0009328">
    <property type="term" value="C:phenylalanine-tRNA ligase complex"/>
    <property type="evidence" value="ECO:0007669"/>
    <property type="project" value="TreeGrafter"/>
</dbReference>
<evidence type="ECO:0000256" key="1">
    <source>
        <dbReference type="ARBA" id="ARBA00004496"/>
    </source>
</evidence>
<dbReference type="SMART" id="SM00896">
    <property type="entry name" value="FDX-ACB"/>
    <property type="match status" value="1"/>
</dbReference>
<comment type="catalytic activity">
    <reaction evidence="14 15">
        <text>tRNA(Phe) + L-phenylalanine + ATP = L-phenylalanyl-tRNA(Phe) + AMP + diphosphate + H(+)</text>
        <dbReference type="Rhea" id="RHEA:19413"/>
        <dbReference type="Rhea" id="RHEA-COMP:9668"/>
        <dbReference type="Rhea" id="RHEA-COMP:9699"/>
        <dbReference type="ChEBI" id="CHEBI:15378"/>
        <dbReference type="ChEBI" id="CHEBI:30616"/>
        <dbReference type="ChEBI" id="CHEBI:33019"/>
        <dbReference type="ChEBI" id="CHEBI:58095"/>
        <dbReference type="ChEBI" id="CHEBI:78442"/>
        <dbReference type="ChEBI" id="CHEBI:78531"/>
        <dbReference type="ChEBI" id="CHEBI:456215"/>
        <dbReference type="EC" id="6.1.1.20"/>
    </reaction>
</comment>
<dbReference type="SUPFAM" id="SSF56037">
    <property type="entry name" value="PheT/TilS domain"/>
    <property type="match status" value="1"/>
</dbReference>
<dbReference type="GO" id="GO:0000049">
    <property type="term" value="F:tRNA binding"/>
    <property type="evidence" value="ECO:0007669"/>
    <property type="project" value="UniProtKB-UniRule"/>
</dbReference>
<dbReference type="InterPro" id="IPR004532">
    <property type="entry name" value="Phe-tRNA-ligase_IIc_bsu_bact"/>
</dbReference>
<dbReference type="KEGG" id="sapp:SAC06_04635"/>
<dbReference type="SUPFAM" id="SSF46955">
    <property type="entry name" value="Putative DNA-binding domain"/>
    <property type="match status" value="1"/>
</dbReference>
<keyword evidence="10 15" id="KW-0460">Magnesium</keyword>
<dbReference type="InterPro" id="IPR033714">
    <property type="entry name" value="tRNA_bind_bactPheRS"/>
</dbReference>
<evidence type="ECO:0000256" key="8">
    <source>
        <dbReference type="ARBA" id="ARBA00022741"/>
    </source>
</evidence>
<keyword evidence="13 15" id="KW-0030">Aminoacyl-tRNA synthetase</keyword>
<dbReference type="PROSITE" id="PS50886">
    <property type="entry name" value="TRBD"/>
    <property type="match status" value="1"/>
</dbReference>
<evidence type="ECO:0000256" key="2">
    <source>
        <dbReference type="ARBA" id="ARBA00008653"/>
    </source>
</evidence>
<dbReference type="PROSITE" id="PS51447">
    <property type="entry name" value="FDX_ACB"/>
    <property type="match status" value="1"/>
</dbReference>
<dbReference type="PANTHER" id="PTHR10947">
    <property type="entry name" value="PHENYLALANYL-TRNA SYNTHETASE BETA CHAIN AND LEUCINE-RICH REPEAT-CONTAINING PROTEIN 47"/>
    <property type="match status" value="1"/>
</dbReference>
<keyword evidence="9 15" id="KW-0067">ATP-binding</keyword>
<dbReference type="PROSITE" id="PS51483">
    <property type="entry name" value="B5"/>
    <property type="match status" value="1"/>
</dbReference>
<dbReference type="RefSeq" id="WP_350259046.1">
    <property type="nucleotide sequence ID" value="NZ_CP138335.1"/>
</dbReference>
<dbReference type="SUPFAM" id="SSF54991">
    <property type="entry name" value="Anticodon-binding domain of PheRS"/>
    <property type="match status" value="1"/>
</dbReference>
<keyword evidence="11 16" id="KW-0694">RNA-binding</keyword>
<dbReference type="EMBL" id="CP138335">
    <property type="protein sequence ID" value="XBW08846.1"/>
    <property type="molecule type" value="Genomic_DNA"/>
</dbReference>
<name>A0AAU7VA06_9ACTO</name>
<comment type="similarity">
    <text evidence="2 15">Belongs to the phenylalanyl-tRNA synthetase beta subunit family. Type 1 subfamily.</text>
</comment>
<reference evidence="20" key="1">
    <citation type="submission" date="2023-11" db="EMBL/GenBank/DDBJ databases">
        <title>Scrofimicrobium hongkongense sp. nov., isolated from a patient with peritonitis.</title>
        <authorList>
            <person name="Lao H.Y."/>
            <person name="Wong A.Y.P."/>
            <person name="Ng T.L."/>
            <person name="Wong R.Y.L."/>
            <person name="Yau M.C.Y."/>
            <person name="Lam J.Y.W."/>
            <person name="Siu G.K.H."/>
        </authorList>
    </citation>
    <scope>NUCLEOTIDE SEQUENCE</scope>
    <source>
        <strain evidence="20">R131</strain>
    </source>
</reference>
<dbReference type="NCBIfam" id="TIGR00472">
    <property type="entry name" value="pheT_bact"/>
    <property type="match status" value="1"/>
</dbReference>
<dbReference type="HAMAP" id="MF_00283">
    <property type="entry name" value="Phe_tRNA_synth_beta1"/>
    <property type="match status" value="1"/>
</dbReference>
<evidence type="ECO:0000256" key="5">
    <source>
        <dbReference type="ARBA" id="ARBA00022555"/>
    </source>
</evidence>
<feature type="binding site" evidence="15">
    <location>
        <position position="490"/>
    </location>
    <ligand>
        <name>Mg(2+)</name>
        <dbReference type="ChEBI" id="CHEBI:18420"/>
        <note>shared with alpha subunit</note>
    </ligand>
</feature>
<feature type="domain" description="B5" evidence="19">
    <location>
        <begin position="428"/>
        <end position="503"/>
    </location>
</feature>
<dbReference type="EC" id="6.1.1.20" evidence="15"/>
<dbReference type="InterPro" id="IPR005121">
    <property type="entry name" value="Fdx_antiC-bd"/>
</dbReference>
<dbReference type="GO" id="GO:0000287">
    <property type="term" value="F:magnesium ion binding"/>
    <property type="evidence" value="ECO:0007669"/>
    <property type="project" value="UniProtKB-UniRule"/>
</dbReference>
<keyword evidence="6 15" id="KW-0436">Ligase</keyword>
<dbReference type="Pfam" id="PF03147">
    <property type="entry name" value="FDX-ACB"/>
    <property type="match status" value="1"/>
</dbReference>
<dbReference type="FunFam" id="3.30.70.380:FF:000001">
    <property type="entry name" value="Phenylalanine--tRNA ligase beta subunit"/>
    <property type="match status" value="1"/>
</dbReference>
<dbReference type="InterPro" id="IPR005146">
    <property type="entry name" value="B3/B4_tRNA-bd"/>
</dbReference>
<evidence type="ECO:0000256" key="4">
    <source>
        <dbReference type="ARBA" id="ARBA00022490"/>
    </source>
</evidence>
<comment type="subcellular location">
    <subcellularLocation>
        <location evidence="1 15">Cytoplasm</location>
    </subcellularLocation>
</comment>